<keyword evidence="3" id="KW-1185">Reference proteome</keyword>
<protein>
    <submittedName>
        <fullName evidence="2">Uncharacterized protein</fullName>
    </submittedName>
</protein>
<reference evidence="2 3" key="1">
    <citation type="submission" date="2014-09" db="EMBL/GenBank/DDBJ databases">
        <title>Genome sequences of Lysobacter dokdonensis DS-58.</title>
        <authorList>
            <person name="Kim J.F."/>
            <person name="Kwak M.-J."/>
        </authorList>
    </citation>
    <scope>NUCLEOTIDE SEQUENCE [LARGE SCALE GENOMIC DNA]</scope>
    <source>
        <strain evidence="2 3">DS-58</strain>
    </source>
</reference>
<dbReference type="AlphaFoldDB" id="A0A0A2WM75"/>
<comment type="caution">
    <text evidence="2">The sequence shown here is derived from an EMBL/GenBank/DDBJ whole genome shotgun (WGS) entry which is preliminary data.</text>
</comment>
<feature type="region of interest" description="Disordered" evidence="1">
    <location>
        <begin position="1"/>
        <end position="38"/>
    </location>
</feature>
<name>A0A0A2WM75_9GAMM</name>
<proteinExistence type="predicted"/>
<evidence type="ECO:0000313" key="2">
    <source>
        <dbReference type="EMBL" id="KGQ19390.1"/>
    </source>
</evidence>
<evidence type="ECO:0000313" key="3">
    <source>
        <dbReference type="Proteomes" id="UP000030518"/>
    </source>
</evidence>
<dbReference type="EMBL" id="JRKJ01000008">
    <property type="protein sequence ID" value="KGQ19390.1"/>
    <property type="molecule type" value="Genomic_DNA"/>
</dbReference>
<accession>A0A0A2WM75</accession>
<gene>
    <name evidence="2" type="ORF">LF41_3040</name>
</gene>
<organism evidence="2 3">
    <name type="scientific">Lysobacter dokdonensis DS-58</name>
    <dbReference type="NCBI Taxonomy" id="1300345"/>
    <lineage>
        <taxon>Bacteria</taxon>
        <taxon>Pseudomonadati</taxon>
        <taxon>Pseudomonadota</taxon>
        <taxon>Gammaproteobacteria</taxon>
        <taxon>Lysobacterales</taxon>
        <taxon>Lysobacteraceae</taxon>
        <taxon>Noviluteimonas</taxon>
    </lineage>
</organism>
<evidence type="ECO:0000256" key="1">
    <source>
        <dbReference type="SAM" id="MobiDB-lite"/>
    </source>
</evidence>
<sequence>MQLPSGWAVETSDDGSSAIGKLPGTEDEVSVTEFGSRVADETPAEHLQRYIKELSVPEPPEVRNVLPFTPFAMPGGQPATTRIQDLGDDVFVIEYAIALPAGRMFTINFYRMGAPGPETERYSDLIRNARFDSSESDET</sequence>
<dbReference type="PATRIC" id="fig|1300345.3.peg.1582"/>
<dbReference type="Proteomes" id="UP000030518">
    <property type="component" value="Unassembled WGS sequence"/>
</dbReference>